<dbReference type="STRING" id="52670.A0A2I4CMP4"/>
<keyword evidence="3" id="KW-0732">Signal</keyword>
<dbReference type="CDD" id="cd00063">
    <property type="entry name" value="FN3"/>
    <property type="match status" value="1"/>
</dbReference>
<reference evidence="6" key="1">
    <citation type="submission" date="2025-08" db="UniProtKB">
        <authorList>
            <consortium name="RefSeq"/>
        </authorList>
    </citation>
    <scope>IDENTIFICATION</scope>
    <source>
        <strain evidence="6">Quisiro</strain>
        <tissue evidence="6">Liver</tissue>
    </source>
</reference>
<keyword evidence="2" id="KW-1133">Transmembrane helix</keyword>
<dbReference type="PANTHER" id="PTHR20859">
    <property type="entry name" value="INTERFERON/INTERLEUKIN RECEPTOR"/>
    <property type="match status" value="1"/>
</dbReference>
<feature type="chain" id="PRO_5014175499" evidence="3">
    <location>
        <begin position="22"/>
        <end position="318"/>
    </location>
</feature>
<dbReference type="GO" id="GO:0005886">
    <property type="term" value="C:plasma membrane"/>
    <property type="evidence" value="ECO:0007669"/>
    <property type="project" value="TreeGrafter"/>
</dbReference>
<keyword evidence="2" id="KW-0472">Membrane</keyword>
<keyword evidence="5" id="KW-1185">Reference proteome</keyword>
<dbReference type="InterPro" id="IPR050650">
    <property type="entry name" value="Type-II_Cytokine-TF_Rcpt"/>
</dbReference>
<proteinExistence type="predicted"/>
<name>A0A2I4CMP4_AUSLI</name>
<dbReference type="InterPro" id="IPR013783">
    <property type="entry name" value="Ig-like_fold"/>
</dbReference>
<dbReference type="OrthoDB" id="8724082at2759"/>
<dbReference type="Gene3D" id="2.60.40.10">
    <property type="entry name" value="Immunoglobulins"/>
    <property type="match status" value="1"/>
</dbReference>
<protein>
    <submittedName>
        <fullName evidence="6">Interleukin-10 receptor subunit beta</fullName>
    </submittedName>
</protein>
<dbReference type="SMART" id="SM00060">
    <property type="entry name" value="FN3"/>
    <property type="match status" value="2"/>
</dbReference>
<evidence type="ECO:0000259" key="4">
    <source>
        <dbReference type="PROSITE" id="PS50853"/>
    </source>
</evidence>
<keyword evidence="6" id="KW-0675">Receptor</keyword>
<dbReference type="Pfam" id="PF09294">
    <property type="entry name" value="Interfer-bind"/>
    <property type="match status" value="1"/>
</dbReference>
<evidence type="ECO:0000256" key="3">
    <source>
        <dbReference type="SAM" id="SignalP"/>
    </source>
</evidence>
<gene>
    <name evidence="6" type="primary">LOC106530222</name>
</gene>
<dbReference type="Proteomes" id="UP000192220">
    <property type="component" value="Unplaced"/>
</dbReference>
<dbReference type="PANTHER" id="PTHR20859:SF46">
    <property type="entry name" value="INTERFERON GAMMA RECEPTOR 2"/>
    <property type="match status" value="1"/>
</dbReference>
<dbReference type="InterPro" id="IPR015373">
    <property type="entry name" value="Interferon/interleukin_rcp_dom"/>
</dbReference>
<evidence type="ECO:0000313" key="6">
    <source>
        <dbReference type="RefSeq" id="XP_013881259.1"/>
    </source>
</evidence>
<evidence type="ECO:0000313" key="5">
    <source>
        <dbReference type="Proteomes" id="UP000192220"/>
    </source>
</evidence>
<sequence length="318" mass="35220">MLVTLSALILTVSAFIRVVSGVLDGPTNVVLSSKNLDLVLRWDPPNGAPSGLIYTAEFRSSISAYREGCVNISVPQCDLTSFKTSVYGTYIGRVRALLGSESSAWVDSNHIMPDKDTIIGPPNVTVLSHGRTLDVSITDPKFHSSSLRDVYNSASYKVTYWKKGQKDKSEHKEVQQTRVVLSNLEPKSEYCVQVRIVTDHNPSEPSSIICESTTDEESLWVPVVIVFVIMAVAVVLVVLIVMNWRNISQFLCPKEALTQHFKETLLATSRSSVYLAMRNSEPIEEINQVSIVAAERTAEDSPLEDVTVEDREVDKDSQ</sequence>
<feature type="transmembrane region" description="Helical" evidence="2">
    <location>
        <begin position="219"/>
        <end position="241"/>
    </location>
</feature>
<dbReference type="AlphaFoldDB" id="A0A2I4CMP4"/>
<feature type="domain" description="Fibronectin type-III" evidence="4">
    <location>
        <begin position="118"/>
        <end position="217"/>
    </location>
</feature>
<evidence type="ECO:0000256" key="2">
    <source>
        <dbReference type="SAM" id="Phobius"/>
    </source>
</evidence>
<organism evidence="5 6">
    <name type="scientific">Austrofundulus limnaeus</name>
    <name type="common">Annual killifish</name>
    <dbReference type="NCBI Taxonomy" id="52670"/>
    <lineage>
        <taxon>Eukaryota</taxon>
        <taxon>Metazoa</taxon>
        <taxon>Chordata</taxon>
        <taxon>Craniata</taxon>
        <taxon>Vertebrata</taxon>
        <taxon>Euteleostomi</taxon>
        <taxon>Actinopterygii</taxon>
        <taxon>Neopterygii</taxon>
        <taxon>Teleostei</taxon>
        <taxon>Neoteleostei</taxon>
        <taxon>Acanthomorphata</taxon>
        <taxon>Ovalentaria</taxon>
        <taxon>Atherinomorphae</taxon>
        <taxon>Cyprinodontiformes</taxon>
        <taxon>Rivulidae</taxon>
        <taxon>Austrofundulus</taxon>
    </lineage>
</organism>
<dbReference type="InterPro" id="IPR036116">
    <property type="entry name" value="FN3_sf"/>
</dbReference>
<dbReference type="GO" id="GO:0004896">
    <property type="term" value="F:cytokine receptor activity"/>
    <property type="evidence" value="ECO:0007669"/>
    <property type="project" value="TreeGrafter"/>
</dbReference>
<evidence type="ECO:0000256" key="1">
    <source>
        <dbReference type="SAM" id="MobiDB-lite"/>
    </source>
</evidence>
<dbReference type="PROSITE" id="PS50853">
    <property type="entry name" value="FN3"/>
    <property type="match status" value="1"/>
</dbReference>
<feature type="region of interest" description="Disordered" evidence="1">
    <location>
        <begin position="296"/>
        <end position="318"/>
    </location>
</feature>
<dbReference type="InParanoid" id="A0A2I4CMP4"/>
<dbReference type="Pfam" id="PF01108">
    <property type="entry name" value="Tissue_fac"/>
    <property type="match status" value="1"/>
</dbReference>
<dbReference type="RefSeq" id="XP_013881259.1">
    <property type="nucleotide sequence ID" value="XM_014025805.1"/>
</dbReference>
<accession>A0A2I4CMP4</accession>
<dbReference type="GeneID" id="106530222"/>
<dbReference type="SUPFAM" id="SSF49265">
    <property type="entry name" value="Fibronectin type III"/>
    <property type="match status" value="2"/>
</dbReference>
<feature type="signal peptide" evidence="3">
    <location>
        <begin position="1"/>
        <end position="21"/>
    </location>
</feature>
<dbReference type="InterPro" id="IPR003961">
    <property type="entry name" value="FN3_dom"/>
</dbReference>
<feature type="compositionally biased region" description="Basic and acidic residues" evidence="1">
    <location>
        <begin position="308"/>
        <end position="318"/>
    </location>
</feature>
<keyword evidence="2" id="KW-0812">Transmembrane</keyword>
<dbReference type="KEGG" id="alim:106530222"/>